<accession>J9DRZ3</accession>
<dbReference type="EMBL" id="ADBV01016329">
    <property type="protein sequence ID" value="EJW72371.1"/>
    <property type="molecule type" value="Genomic_DNA"/>
</dbReference>
<evidence type="ECO:0000313" key="1">
    <source>
        <dbReference type="EMBL" id="EJW72371.1"/>
    </source>
</evidence>
<comment type="caution">
    <text evidence="1">The sequence shown here is derived from an EMBL/GenBank/DDBJ whole genome shotgun (WGS) entry which is preliminary data.</text>
</comment>
<protein>
    <recommendedName>
        <fullName evidence="3">Dynein heavy chain linker domain-containing protein</fullName>
    </recommendedName>
</protein>
<sequence>MIEHNANRFWSVYEKAEQLFEKLINVGNEFESWVVLGQVDLESLITKHFKQAADWENQIKLLKVRGRDAEKLPSEVKLECIIVSTSAVKIAIDDMLQRLFDTLIWTLRYSINNEIHVIFL</sequence>
<gene>
    <name evidence="1" type="ORF">WUBG_16718</name>
</gene>
<name>J9DRZ3_WUCBA</name>
<dbReference type="Proteomes" id="UP000004810">
    <property type="component" value="Unassembled WGS sequence"/>
</dbReference>
<evidence type="ECO:0000313" key="2">
    <source>
        <dbReference type="Proteomes" id="UP000004810"/>
    </source>
</evidence>
<proteinExistence type="predicted"/>
<reference evidence="2" key="1">
    <citation type="submission" date="2012-08" db="EMBL/GenBank/DDBJ databases">
        <title>The Genome Sequence of Wuchereria bancrofti.</title>
        <authorList>
            <person name="Nutman T.B."/>
            <person name="Fink D.L."/>
            <person name="Russ C."/>
            <person name="Young S."/>
            <person name="Zeng Q."/>
            <person name="Koehrsen M."/>
            <person name="Alvarado L."/>
            <person name="Berlin A."/>
            <person name="Chapman S.B."/>
            <person name="Chen Z."/>
            <person name="Freedman E."/>
            <person name="Gellesch M."/>
            <person name="Goldberg J."/>
            <person name="Griggs A."/>
            <person name="Gujja S."/>
            <person name="Heilman E.R."/>
            <person name="Heiman D."/>
            <person name="Hepburn T."/>
            <person name="Howarth C."/>
            <person name="Jen D."/>
            <person name="Larson L."/>
            <person name="Lewis B."/>
            <person name="Mehta T."/>
            <person name="Park D."/>
            <person name="Pearson M."/>
            <person name="Roberts A."/>
            <person name="Saif S."/>
            <person name="Shea T."/>
            <person name="Shenoy N."/>
            <person name="Sisk P."/>
            <person name="Stolte C."/>
            <person name="Sykes S."/>
            <person name="Walk T."/>
            <person name="White J."/>
            <person name="Yandava C."/>
            <person name="Haas B."/>
            <person name="Henn M.R."/>
            <person name="Nusbaum C."/>
            <person name="Birren B."/>
        </authorList>
    </citation>
    <scope>NUCLEOTIDE SEQUENCE [LARGE SCALE GENOMIC DNA]</scope>
    <source>
        <strain evidence="2">NA</strain>
    </source>
</reference>
<organism evidence="1 2">
    <name type="scientific">Wuchereria bancrofti</name>
    <dbReference type="NCBI Taxonomy" id="6293"/>
    <lineage>
        <taxon>Eukaryota</taxon>
        <taxon>Metazoa</taxon>
        <taxon>Ecdysozoa</taxon>
        <taxon>Nematoda</taxon>
        <taxon>Chromadorea</taxon>
        <taxon>Rhabditida</taxon>
        <taxon>Spirurina</taxon>
        <taxon>Spiruromorpha</taxon>
        <taxon>Filarioidea</taxon>
        <taxon>Onchocercidae</taxon>
        <taxon>Wuchereria</taxon>
    </lineage>
</organism>
<dbReference type="AlphaFoldDB" id="J9DRZ3"/>
<evidence type="ECO:0008006" key="3">
    <source>
        <dbReference type="Google" id="ProtNLM"/>
    </source>
</evidence>